<dbReference type="RefSeq" id="WP_150939764.1">
    <property type="nucleotide sequence ID" value="NZ_VYTZ01000020.1"/>
</dbReference>
<dbReference type="InterPro" id="IPR000871">
    <property type="entry name" value="Beta-lactam_class-A"/>
</dbReference>
<dbReference type="InterPro" id="IPR040846">
    <property type="entry name" value="ORF_12_N"/>
</dbReference>
<proteinExistence type="predicted"/>
<dbReference type="InterPro" id="IPR045155">
    <property type="entry name" value="Beta-lactam_cat"/>
</dbReference>
<evidence type="ECO:0000313" key="3">
    <source>
        <dbReference type="EMBL" id="KAA9373771.1"/>
    </source>
</evidence>
<feature type="domain" description="ORF 12 gene product N-terminal" evidence="2">
    <location>
        <begin position="13"/>
        <end position="99"/>
    </location>
</feature>
<organism evidence="3 4">
    <name type="scientific">Microbispora cellulosiformans</name>
    <dbReference type="NCBI Taxonomy" id="2614688"/>
    <lineage>
        <taxon>Bacteria</taxon>
        <taxon>Bacillati</taxon>
        <taxon>Actinomycetota</taxon>
        <taxon>Actinomycetes</taxon>
        <taxon>Streptosporangiales</taxon>
        <taxon>Streptosporangiaceae</taxon>
        <taxon>Microbispora</taxon>
    </lineage>
</organism>
<dbReference type="EMBL" id="VYTZ01000020">
    <property type="protein sequence ID" value="KAA9373771.1"/>
    <property type="molecule type" value="Genomic_DNA"/>
</dbReference>
<keyword evidence="3" id="KW-0378">Hydrolase</keyword>
<evidence type="ECO:0000259" key="2">
    <source>
        <dbReference type="Pfam" id="PF18042"/>
    </source>
</evidence>
<evidence type="ECO:0000313" key="4">
    <source>
        <dbReference type="Proteomes" id="UP000327011"/>
    </source>
</evidence>
<feature type="domain" description="Beta-lactamase class A catalytic" evidence="1">
    <location>
        <begin position="147"/>
        <end position="239"/>
    </location>
</feature>
<dbReference type="Pfam" id="PF13354">
    <property type="entry name" value="Beta-lactamase2"/>
    <property type="match status" value="1"/>
</dbReference>
<dbReference type="PANTHER" id="PTHR35333">
    <property type="entry name" value="BETA-LACTAMASE"/>
    <property type="match status" value="1"/>
</dbReference>
<name>A0A5J5JU70_9ACTN</name>
<dbReference type="Pfam" id="PF18042">
    <property type="entry name" value="ORF_12_N"/>
    <property type="match status" value="1"/>
</dbReference>
<accession>A0A5J5JU70</accession>
<dbReference type="SUPFAM" id="SSF56601">
    <property type="entry name" value="beta-lactamase/transpeptidase-like"/>
    <property type="match status" value="1"/>
</dbReference>
<dbReference type="Gene3D" id="3.10.450.280">
    <property type="match status" value="1"/>
</dbReference>
<dbReference type="GO" id="GO:0046677">
    <property type="term" value="P:response to antibiotic"/>
    <property type="evidence" value="ECO:0007669"/>
    <property type="project" value="InterPro"/>
</dbReference>
<dbReference type="Proteomes" id="UP000327011">
    <property type="component" value="Unassembled WGS sequence"/>
</dbReference>
<dbReference type="GO" id="GO:0008800">
    <property type="term" value="F:beta-lactamase activity"/>
    <property type="evidence" value="ECO:0007669"/>
    <property type="project" value="InterPro"/>
</dbReference>
<comment type="caution">
    <text evidence="3">The sequence shown here is derived from an EMBL/GenBank/DDBJ whole genome shotgun (WGS) entry which is preliminary data.</text>
</comment>
<dbReference type="Gene3D" id="3.40.710.10">
    <property type="entry name" value="DD-peptidase/beta-lactamase superfamily"/>
    <property type="match status" value="1"/>
</dbReference>
<dbReference type="GO" id="GO:0030655">
    <property type="term" value="P:beta-lactam antibiotic catabolic process"/>
    <property type="evidence" value="ECO:0007669"/>
    <property type="project" value="InterPro"/>
</dbReference>
<keyword evidence="4" id="KW-1185">Reference proteome</keyword>
<reference evidence="3 4" key="1">
    <citation type="submission" date="2019-09" db="EMBL/GenBank/DDBJ databases">
        <title>Screening of Novel Bioactive Compounds from Soil-Associated.</title>
        <authorList>
            <person name="Gong X."/>
        </authorList>
    </citation>
    <scope>NUCLEOTIDE SEQUENCE [LARGE SCALE GENOMIC DNA]</scope>
    <source>
        <strain evidence="3 4">Gxj-6</strain>
    </source>
</reference>
<sequence length="418" mass="44961">MIDEPVTTASPGTAEHQLQWLVDASLRAPLPVGEIRRHLAPALLDASGGPDAVNAALAALGPLTLAGTLTKRPDHVQAVVAGRTAGYRIAVHVDADGRVDAMRLTPDEPEPASWAEIDALLRGLGSRVSFAAAHVEPDGRCRVVHGLDADTPRPIGSAFKLYVLGALAQAVADGHASWDERLAIRDDHKSLPSGTLQNRPAGDTLPLSEYADHMISISDNTATDHLIHRLGRDAVVRQLSLFGHRQPDSNVPFLTTKAFFQLKGAPDVGGTQQYLALPVHRRITAVLELEQLPLPEVRETWSQPRHIDQIEWFASPADICRAYAGLLQLDQPRIGHALSLNDDGLHLDPTRFPETWYKGGSEPGVVSLHYLARTSAGRALVTSLMVSDPTTSPDVIDVAARGQSVMRGAFHLLALPEG</sequence>
<dbReference type="AlphaFoldDB" id="A0A5J5JU70"/>
<protein>
    <submittedName>
        <fullName evidence="3">Serine hydrolase</fullName>
    </submittedName>
</protein>
<evidence type="ECO:0000259" key="1">
    <source>
        <dbReference type="Pfam" id="PF13354"/>
    </source>
</evidence>
<dbReference type="PANTHER" id="PTHR35333:SF5">
    <property type="entry name" value="CONSERVED LIPOPROTEIN LPQF-RELATED"/>
    <property type="match status" value="1"/>
</dbReference>
<gene>
    <name evidence="3" type="ORF">F5972_33965</name>
</gene>
<dbReference type="InterPro" id="IPR012338">
    <property type="entry name" value="Beta-lactam/transpept-like"/>
</dbReference>